<feature type="region of interest" description="Disordered" evidence="1">
    <location>
        <begin position="76"/>
        <end position="109"/>
    </location>
</feature>
<sequence>MEIDLLKHHSVQPSYLKNLPKQIRTKAAQNRERYEVKPQFLVLTVYAEVVDRSVDIEESLLEAQTQVQTAGRTFQPVPKAMPSFQPPQNSQQPNRQRFKPVESSFREFG</sequence>
<organism evidence="2 3">
    <name type="scientific">Dorcoceras hygrometricum</name>
    <dbReference type="NCBI Taxonomy" id="472368"/>
    <lineage>
        <taxon>Eukaryota</taxon>
        <taxon>Viridiplantae</taxon>
        <taxon>Streptophyta</taxon>
        <taxon>Embryophyta</taxon>
        <taxon>Tracheophyta</taxon>
        <taxon>Spermatophyta</taxon>
        <taxon>Magnoliopsida</taxon>
        <taxon>eudicotyledons</taxon>
        <taxon>Gunneridae</taxon>
        <taxon>Pentapetalae</taxon>
        <taxon>asterids</taxon>
        <taxon>lamiids</taxon>
        <taxon>Lamiales</taxon>
        <taxon>Gesneriaceae</taxon>
        <taxon>Didymocarpoideae</taxon>
        <taxon>Trichosporeae</taxon>
        <taxon>Loxocarpinae</taxon>
        <taxon>Dorcoceras</taxon>
    </lineage>
</organism>
<keyword evidence="3" id="KW-1185">Reference proteome</keyword>
<name>A0A2Z7DD89_9LAMI</name>
<evidence type="ECO:0000313" key="3">
    <source>
        <dbReference type="Proteomes" id="UP000250235"/>
    </source>
</evidence>
<dbReference type="Proteomes" id="UP000250235">
    <property type="component" value="Unassembled WGS sequence"/>
</dbReference>
<protein>
    <submittedName>
        <fullName evidence="2">Uncharacterized protein</fullName>
    </submittedName>
</protein>
<accession>A0A2Z7DD89</accession>
<evidence type="ECO:0000256" key="1">
    <source>
        <dbReference type="SAM" id="MobiDB-lite"/>
    </source>
</evidence>
<evidence type="ECO:0000313" key="2">
    <source>
        <dbReference type="EMBL" id="KZV57790.1"/>
    </source>
</evidence>
<feature type="compositionally biased region" description="Low complexity" evidence="1">
    <location>
        <begin position="82"/>
        <end position="95"/>
    </location>
</feature>
<reference evidence="2 3" key="1">
    <citation type="journal article" date="2015" name="Proc. Natl. Acad. Sci. U.S.A.">
        <title>The resurrection genome of Boea hygrometrica: A blueprint for survival of dehydration.</title>
        <authorList>
            <person name="Xiao L."/>
            <person name="Yang G."/>
            <person name="Zhang L."/>
            <person name="Yang X."/>
            <person name="Zhao S."/>
            <person name="Ji Z."/>
            <person name="Zhou Q."/>
            <person name="Hu M."/>
            <person name="Wang Y."/>
            <person name="Chen M."/>
            <person name="Xu Y."/>
            <person name="Jin H."/>
            <person name="Xiao X."/>
            <person name="Hu G."/>
            <person name="Bao F."/>
            <person name="Hu Y."/>
            <person name="Wan P."/>
            <person name="Li L."/>
            <person name="Deng X."/>
            <person name="Kuang T."/>
            <person name="Xiang C."/>
            <person name="Zhu J.K."/>
            <person name="Oliver M.J."/>
            <person name="He Y."/>
        </authorList>
    </citation>
    <scope>NUCLEOTIDE SEQUENCE [LARGE SCALE GENOMIC DNA]</scope>
    <source>
        <strain evidence="3">cv. XS01</strain>
    </source>
</reference>
<dbReference type="AlphaFoldDB" id="A0A2Z7DD89"/>
<proteinExistence type="predicted"/>
<dbReference type="EMBL" id="KQ987252">
    <property type="protein sequence ID" value="KZV57790.1"/>
    <property type="molecule type" value="Genomic_DNA"/>
</dbReference>
<gene>
    <name evidence="2" type="ORF">F511_24272</name>
</gene>